<dbReference type="RefSeq" id="WP_237090299.1">
    <property type="nucleotide sequence ID" value="NZ_CP116766.1"/>
</dbReference>
<gene>
    <name evidence="1" type="ORF">PJU73_00165</name>
</gene>
<keyword evidence="2" id="KW-1185">Reference proteome</keyword>
<reference evidence="1 2" key="1">
    <citation type="submission" date="2023-01" db="EMBL/GenBank/DDBJ databases">
        <authorList>
            <person name="Yang C."/>
        </authorList>
    </citation>
    <scope>NUCLEOTIDE SEQUENCE [LARGE SCALE GENOMIC DNA]</scope>
    <source>
        <strain evidence="1 2">ZJ106</strain>
    </source>
</reference>
<evidence type="ECO:0000313" key="1">
    <source>
        <dbReference type="EMBL" id="WCL71581.1"/>
    </source>
</evidence>
<evidence type="ECO:0000313" key="2">
    <source>
        <dbReference type="Proteomes" id="UP001221268"/>
    </source>
</evidence>
<name>A0ABY7RJ71_9NEIS</name>
<protein>
    <recommendedName>
        <fullName evidence="3">Phage associated protein</fullName>
    </recommendedName>
</protein>
<accession>A0ABY7RJ71</accession>
<dbReference type="EMBL" id="CP116766">
    <property type="protein sequence ID" value="WCL71581.1"/>
    <property type="molecule type" value="Genomic_DNA"/>
</dbReference>
<proteinExistence type="predicted"/>
<sequence>MKLKFSPLSETVQQTESDCTRRQSHGLFALLANHDVITAITSGGEEDLLGKDCVPTESVDYLLACIHEARQQLDYMELDKEAAAAAEAVLTELERDLCRYQSDTYRIQYEEAAAQLEAQQAA</sequence>
<organism evidence="1 2">
    <name type="scientific">Neisseria lisongii</name>
    <dbReference type="NCBI Taxonomy" id="2912188"/>
    <lineage>
        <taxon>Bacteria</taxon>
        <taxon>Pseudomonadati</taxon>
        <taxon>Pseudomonadota</taxon>
        <taxon>Betaproteobacteria</taxon>
        <taxon>Neisseriales</taxon>
        <taxon>Neisseriaceae</taxon>
        <taxon>Neisseria</taxon>
    </lineage>
</organism>
<evidence type="ECO:0008006" key="3">
    <source>
        <dbReference type="Google" id="ProtNLM"/>
    </source>
</evidence>
<dbReference type="Proteomes" id="UP001221268">
    <property type="component" value="Chromosome"/>
</dbReference>